<evidence type="ECO:0000256" key="2">
    <source>
        <dbReference type="ARBA" id="ARBA00022771"/>
    </source>
</evidence>
<evidence type="ECO:0000256" key="3">
    <source>
        <dbReference type="ARBA" id="ARBA00022833"/>
    </source>
</evidence>
<feature type="domain" description="B box-type" evidence="7">
    <location>
        <begin position="77"/>
        <end position="118"/>
    </location>
</feature>
<dbReference type="OMA" id="WREKKTH"/>
<dbReference type="InParanoid" id="W5MQK6"/>
<dbReference type="SUPFAM" id="SSF57850">
    <property type="entry name" value="RING/U-box"/>
    <property type="match status" value="1"/>
</dbReference>
<keyword evidence="2 4" id="KW-0863">Zinc-finger</keyword>
<dbReference type="Ensembl" id="ENSLOCT00000010679.1">
    <property type="protein sequence ID" value="ENSLOCP00000010665.1"/>
    <property type="gene ID" value="ENSLOCG00000008762.1"/>
</dbReference>
<dbReference type="GO" id="GO:0045087">
    <property type="term" value="P:innate immune response"/>
    <property type="evidence" value="ECO:0000318"/>
    <property type="project" value="GO_Central"/>
</dbReference>
<organism evidence="9 10">
    <name type="scientific">Lepisosteus oculatus</name>
    <name type="common">Spotted gar</name>
    <dbReference type="NCBI Taxonomy" id="7918"/>
    <lineage>
        <taxon>Eukaryota</taxon>
        <taxon>Metazoa</taxon>
        <taxon>Chordata</taxon>
        <taxon>Craniata</taxon>
        <taxon>Vertebrata</taxon>
        <taxon>Euteleostomi</taxon>
        <taxon>Actinopterygii</taxon>
        <taxon>Neopterygii</taxon>
        <taxon>Holostei</taxon>
        <taxon>Semionotiformes</taxon>
        <taxon>Lepisosteidae</taxon>
        <taxon>Lepisosteus</taxon>
    </lineage>
</organism>
<dbReference type="Gene3D" id="3.30.160.60">
    <property type="entry name" value="Classic Zinc Finger"/>
    <property type="match status" value="2"/>
</dbReference>
<dbReference type="InterPro" id="IPR003879">
    <property type="entry name" value="Butyrophylin_SPRY"/>
</dbReference>
<dbReference type="GeneTree" id="ENSGT00970000193390"/>
<sequence>EELSCPVCCEIFTDPVVLTCSHSFCKACLQQYWEQKGSQECPTCRRRSSRENPPNNLALKNLCVRFLDERSQRPPVGSEVLCSLHREKLKLFCLNDEEPVCVDCVTLKKHENHKFRPVQKTSQKYKKFLRERSQRPPAGSEELCSLHREKLKLFCMTDEEPVCLVCQTSGKHKNHEFCPVEEAVVDRKDDLKAALEPMKKKLEEIDKVKQTCDQTAEYIKTQTQQTERQIKEEFEKLHQFLRDKEEARIAALKEEEKQKSQMMKEKFESLTIEISSLSETIRAIDQEMRADDIFFLRDYKETKIRAQHTLQDPEGVSGALIDVAKHLGSLKYRVWEEMLRIVQYTPVTLDPNTASPNLSLSEDLTIVRYNDEEQQLPDNPERFDLCYYVLGSEGFTSGKHCWDVEVGDSTFWYLGLAKESIKRKGSIILNPKGGLLVLWQCGGVYSALTSPGTLLTLKRKPQKIRVQLDYDRGEVLFSDPSDGTPIYNFKDTFTEKLFPIFFPGFCTVPLRICPVNVSVTMIHNTMC</sequence>
<accession>W5MQK6</accession>
<dbReference type="InterPro" id="IPR017907">
    <property type="entry name" value="Znf_RING_CS"/>
</dbReference>
<dbReference type="InterPro" id="IPR001841">
    <property type="entry name" value="Znf_RING"/>
</dbReference>
<dbReference type="SUPFAM" id="SSF49899">
    <property type="entry name" value="Concanavalin A-like lectins/glucanases"/>
    <property type="match status" value="1"/>
</dbReference>
<dbReference type="FunCoup" id="W5MQK6">
    <property type="interactions" value="163"/>
</dbReference>
<dbReference type="GO" id="GO:0061630">
    <property type="term" value="F:ubiquitin protein ligase activity"/>
    <property type="evidence" value="ECO:0000318"/>
    <property type="project" value="GO_Central"/>
</dbReference>
<dbReference type="Pfam" id="PF00643">
    <property type="entry name" value="zf-B_box"/>
    <property type="match status" value="2"/>
</dbReference>
<reference evidence="10" key="1">
    <citation type="submission" date="2011-12" db="EMBL/GenBank/DDBJ databases">
        <title>The Draft Genome of Lepisosteus oculatus.</title>
        <authorList>
            <consortium name="The Broad Institute Genome Assembly &amp; Analysis Group"/>
            <consortium name="Computational R&amp;D Group"/>
            <consortium name="and Sequencing Platform"/>
            <person name="Di Palma F."/>
            <person name="Alfoldi J."/>
            <person name="Johnson J."/>
            <person name="Berlin A."/>
            <person name="Gnerre S."/>
            <person name="Jaffe D."/>
            <person name="MacCallum I."/>
            <person name="Young S."/>
            <person name="Walker B.J."/>
            <person name="Lander E.S."/>
            <person name="Lindblad-Toh K."/>
        </authorList>
    </citation>
    <scope>NUCLEOTIDE SEQUENCE [LARGE SCALE GENOMIC DNA]</scope>
</reference>
<dbReference type="PROSITE" id="PS50119">
    <property type="entry name" value="ZF_BBOX"/>
    <property type="match status" value="2"/>
</dbReference>
<dbReference type="EMBL" id="AHAT01007536">
    <property type="status" value="NOT_ANNOTATED_CDS"/>
    <property type="molecule type" value="Genomic_DNA"/>
</dbReference>
<dbReference type="Pfam" id="PF13765">
    <property type="entry name" value="PRY"/>
    <property type="match status" value="1"/>
</dbReference>
<dbReference type="SMART" id="SM00336">
    <property type="entry name" value="BBOX"/>
    <property type="match status" value="2"/>
</dbReference>
<evidence type="ECO:0000256" key="5">
    <source>
        <dbReference type="SAM" id="Coils"/>
    </source>
</evidence>
<dbReference type="Proteomes" id="UP000018468">
    <property type="component" value="Linkage group LG6"/>
</dbReference>
<dbReference type="InterPro" id="IPR001870">
    <property type="entry name" value="B30.2/SPRY"/>
</dbReference>
<dbReference type="CDD" id="cd12893">
    <property type="entry name" value="SPRY_PRY_TRIM35"/>
    <property type="match status" value="1"/>
</dbReference>
<name>W5MQK6_LEPOC</name>
<dbReference type="PRINTS" id="PR01407">
    <property type="entry name" value="BUTYPHLNCDUF"/>
</dbReference>
<dbReference type="Pfam" id="PF00622">
    <property type="entry name" value="SPRY"/>
    <property type="match status" value="1"/>
</dbReference>
<dbReference type="STRING" id="7918.ENSLOCP00000010665"/>
<dbReference type="GO" id="GO:0008270">
    <property type="term" value="F:zinc ion binding"/>
    <property type="evidence" value="ECO:0007669"/>
    <property type="project" value="UniProtKB-KW"/>
</dbReference>
<dbReference type="SMART" id="SM00449">
    <property type="entry name" value="SPRY"/>
    <property type="match status" value="1"/>
</dbReference>
<evidence type="ECO:0000259" key="7">
    <source>
        <dbReference type="PROSITE" id="PS50119"/>
    </source>
</evidence>
<dbReference type="Bgee" id="ENSLOCG00000008762">
    <property type="expression patterns" value="Expressed in pharyngeal gill and 2 other cell types or tissues"/>
</dbReference>
<dbReference type="Pfam" id="PF13445">
    <property type="entry name" value="zf-RING_UBOX"/>
    <property type="match status" value="1"/>
</dbReference>
<dbReference type="InterPro" id="IPR006574">
    <property type="entry name" value="PRY"/>
</dbReference>
<feature type="domain" description="RING-type" evidence="6">
    <location>
        <begin position="5"/>
        <end position="45"/>
    </location>
</feature>
<dbReference type="InterPro" id="IPR013320">
    <property type="entry name" value="ConA-like_dom_sf"/>
</dbReference>
<feature type="domain" description="B30.2/SPRY" evidence="8">
    <location>
        <begin position="327"/>
        <end position="519"/>
    </location>
</feature>
<evidence type="ECO:0000259" key="8">
    <source>
        <dbReference type="PROSITE" id="PS50188"/>
    </source>
</evidence>
<protein>
    <recommendedName>
        <fullName evidence="11">Tripartite motif containing 35-12</fullName>
    </recommendedName>
</protein>
<evidence type="ECO:0000256" key="1">
    <source>
        <dbReference type="ARBA" id="ARBA00022723"/>
    </source>
</evidence>
<dbReference type="AlphaFoldDB" id="W5MQK6"/>
<dbReference type="SUPFAM" id="SSF57845">
    <property type="entry name" value="B-box zinc-binding domain"/>
    <property type="match status" value="2"/>
</dbReference>
<dbReference type="Gene3D" id="3.30.40.10">
    <property type="entry name" value="Zinc/RING finger domain, C3HC4 (zinc finger)"/>
    <property type="match status" value="1"/>
</dbReference>
<dbReference type="InterPro" id="IPR027370">
    <property type="entry name" value="Znf-RING_euk"/>
</dbReference>
<dbReference type="HOGENOM" id="CLU_013137_0_3_1"/>
<dbReference type="FunFam" id="2.60.120.920:FF:000004">
    <property type="entry name" value="Butyrophilin subfamily 1 member A1"/>
    <property type="match status" value="1"/>
</dbReference>
<reference evidence="9" key="3">
    <citation type="submission" date="2025-09" db="UniProtKB">
        <authorList>
            <consortium name="Ensembl"/>
        </authorList>
    </citation>
    <scope>IDENTIFICATION</scope>
</reference>
<keyword evidence="3" id="KW-0862">Zinc</keyword>
<keyword evidence="10" id="KW-1185">Reference proteome</keyword>
<keyword evidence="5" id="KW-0175">Coiled coil</keyword>
<dbReference type="InterPro" id="IPR000315">
    <property type="entry name" value="Znf_B-box"/>
</dbReference>
<dbReference type="InterPro" id="IPR050143">
    <property type="entry name" value="TRIM/RBCC"/>
</dbReference>
<dbReference type="PROSITE" id="PS50188">
    <property type="entry name" value="B302_SPRY"/>
    <property type="match status" value="1"/>
</dbReference>
<dbReference type="eggNOG" id="KOG2177">
    <property type="taxonomic scope" value="Eukaryota"/>
</dbReference>
<feature type="domain" description="B box-type" evidence="7">
    <location>
        <begin position="139"/>
        <end position="180"/>
    </location>
</feature>
<dbReference type="SMART" id="SM00589">
    <property type="entry name" value="PRY"/>
    <property type="match status" value="1"/>
</dbReference>
<keyword evidence="1" id="KW-0479">Metal-binding</keyword>
<evidence type="ECO:0000259" key="6">
    <source>
        <dbReference type="PROSITE" id="PS50089"/>
    </source>
</evidence>
<dbReference type="GO" id="GO:0005737">
    <property type="term" value="C:cytoplasm"/>
    <property type="evidence" value="ECO:0000318"/>
    <property type="project" value="GO_Central"/>
</dbReference>
<evidence type="ECO:0000313" key="9">
    <source>
        <dbReference type="Ensembl" id="ENSLOCP00000010665.1"/>
    </source>
</evidence>
<feature type="coiled-coil region" evidence="5">
    <location>
        <begin position="242"/>
        <end position="273"/>
    </location>
</feature>
<dbReference type="PROSITE" id="PS50089">
    <property type="entry name" value="ZF_RING_2"/>
    <property type="match status" value="1"/>
</dbReference>
<dbReference type="InterPro" id="IPR043136">
    <property type="entry name" value="B30.2/SPRY_sf"/>
</dbReference>
<dbReference type="PANTHER" id="PTHR24103">
    <property type="entry name" value="E3 UBIQUITIN-PROTEIN LIGASE TRIM"/>
    <property type="match status" value="1"/>
</dbReference>
<dbReference type="InterPro" id="IPR013083">
    <property type="entry name" value="Znf_RING/FYVE/PHD"/>
</dbReference>
<reference evidence="9" key="2">
    <citation type="submission" date="2025-08" db="UniProtKB">
        <authorList>
            <consortium name="Ensembl"/>
        </authorList>
    </citation>
    <scope>IDENTIFICATION</scope>
</reference>
<evidence type="ECO:0008006" key="11">
    <source>
        <dbReference type="Google" id="ProtNLM"/>
    </source>
</evidence>
<dbReference type="SMART" id="SM00184">
    <property type="entry name" value="RING"/>
    <property type="match status" value="1"/>
</dbReference>
<dbReference type="Gene3D" id="2.60.120.920">
    <property type="match status" value="1"/>
</dbReference>
<proteinExistence type="predicted"/>
<dbReference type="PROSITE" id="PS00518">
    <property type="entry name" value="ZF_RING_1"/>
    <property type="match status" value="1"/>
</dbReference>
<evidence type="ECO:0000313" key="10">
    <source>
        <dbReference type="Proteomes" id="UP000018468"/>
    </source>
</evidence>
<dbReference type="InterPro" id="IPR003877">
    <property type="entry name" value="SPRY_dom"/>
</dbReference>
<dbReference type="EMBL" id="AHAT01007537">
    <property type="status" value="NOT_ANNOTATED_CDS"/>
    <property type="molecule type" value="Genomic_DNA"/>
</dbReference>
<evidence type="ECO:0000256" key="4">
    <source>
        <dbReference type="PROSITE-ProRule" id="PRU00024"/>
    </source>
</evidence>